<dbReference type="SUPFAM" id="SSF101898">
    <property type="entry name" value="NHL repeat"/>
    <property type="match status" value="1"/>
</dbReference>
<dbReference type="STRING" id="1198114.AciX9_2170"/>
<proteinExistence type="predicted"/>
<organism evidence="3">
    <name type="scientific">Granulicella tundricola (strain ATCC BAA-1859 / DSM 23138 / MP5ACTX9)</name>
    <dbReference type="NCBI Taxonomy" id="1198114"/>
    <lineage>
        <taxon>Bacteria</taxon>
        <taxon>Pseudomonadati</taxon>
        <taxon>Acidobacteriota</taxon>
        <taxon>Terriglobia</taxon>
        <taxon>Terriglobales</taxon>
        <taxon>Acidobacteriaceae</taxon>
        <taxon>Granulicella</taxon>
    </lineage>
</organism>
<dbReference type="InterPro" id="IPR011042">
    <property type="entry name" value="6-blade_b-propeller_TolB-like"/>
</dbReference>
<dbReference type="PROSITE" id="PS51257">
    <property type="entry name" value="PROKAR_LIPOPROTEIN"/>
    <property type="match status" value="1"/>
</dbReference>
<dbReference type="GO" id="GO:0008270">
    <property type="term" value="F:zinc ion binding"/>
    <property type="evidence" value="ECO:0007669"/>
    <property type="project" value="UniProtKB-KW"/>
</dbReference>
<keyword evidence="3" id="KW-1185">Reference proteome</keyword>
<dbReference type="eggNOG" id="COG3391">
    <property type="taxonomic scope" value="Bacteria"/>
</dbReference>
<protein>
    <submittedName>
        <fullName evidence="2">NHL repeat containing protein</fullName>
    </submittedName>
</protein>
<dbReference type="RefSeq" id="WP_013580530.1">
    <property type="nucleotide sequence ID" value="NC_015064.1"/>
</dbReference>
<dbReference type="CDD" id="cd05819">
    <property type="entry name" value="NHL"/>
    <property type="match status" value="1"/>
</dbReference>
<accession>E8X2J0</accession>
<gene>
    <name evidence="2" type="ordered locus">AciX9_2170</name>
</gene>
<evidence type="ECO:0000313" key="3">
    <source>
        <dbReference type="Proteomes" id="UP000000343"/>
    </source>
</evidence>
<dbReference type="PANTHER" id="PTHR24104:SF25">
    <property type="entry name" value="PROTEIN LIN-41"/>
    <property type="match status" value="1"/>
</dbReference>
<dbReference type="OrthoDB" id="110051at2"/>
<dbReference type="PaxDb" id="1198114-AciX9_2170"/>
<feature type="signal peptide" evidence="1">
    <location>
        <begin position="1"/>
        <end position="19"/>
    </location>
</feature>
<evidence type="ECO:0000256" key="1">
    <source>
        <dbReference type="SAM" id="SignalP"/>
    </source>
</evidence>
<keyword evidence="1" id="KW-0732">Signal</keyword>
<dbReference type="PANTHER" id="PTHR24104">
    <property type="entry name" value="E3 UBIQUITIN-PROTEIN LIGASE NHLRC1-RELATED"/>
    <property type="match status" value="1"/>
</dbReference>
<feature type="chain" id="PRO_5003234299" evidence="1">
    <location>
        <begin position="20"/>
        <end position="447"/>
    </location>
</feature>
<evidence type="ECO:0000313" key="2">
    <source>
        <dbReference type="EMBL" id="ADW69214.1"/>
    </source>
</evidence>
<dbReference type="KEGG" id="acm:AciX9_2170"/>
<dbReference type="Proteomes" id="UP000000343">
    <property type="component" value="Chromosome"/>
</dbReference>
<dbReference type="AlphaFoldDB" id="E8X2J0"/>
<reference evidence="3" key="1">
    <citation type="submission" date="2011-01" db="EMBL/GenBank/DDBJ databases">
        <title>Complete sequence of chromosome of Acidobacterium sp. MP5ACTX9.</title>
        <authorList>
            <consortium name="US DOE Joint Genome Institute"/>
            <person name="Lucas S."/>
            <person name="Copeland A."/>
            <person name="Lapidus A."/>
            <person name="Cheng J.-F."/>
            <person name="Goodwin L."/>
            <person name="Pitluck S."/>
            <person name="Teshima H."/>
            <person name="Detter J.C."/>
            <person name="Han C."/>
            <person name="Tapia R."/>
            <person name="Land M."/>
            <person name="Hauser L."/>
            <person name="Kyrpides N."/>
            <person name="Ivanova N."/>
            <person name="Ovchinnikova G."/>
            <person name="Pagani I."/>
            <person name="Rawat S.R."/>
            <person name="Mannisto M."/>
            <person name="Haggblom M.M."/>
            <person name="Woyke T."/>
        </authorList>
    </citation>
    <scope>NUCLEOTIDE SEQUENCE [LARGE SCALE GENOMIC DNA]</scope>
    <source>
        <strain evidence="3">MP5ACTX9</strain>
    </source>
</reference>
<dbReference type="EMBL" id="CP002480">
    <property type="protein sequence ID" value="ADW69214.1"/>
    <property type="molecule type" value="Genomic_DNA"/>
</dbReference>
<sequence>MIRNITFSLALTTALLLTGCGVGPVSTTLVPAPVSIAAGQAKGIVMGGQQPVAGVALQLYAVGVTGYGSAATPLFTPGAVKTTPSGNFTFPSFTCPDANSMIYLVGTGGQPIAAVGSIAAITNTNLALMAGLGTCSNLGGNAFIDMNELTTVASVWALSPFMTGISNIGSPANTGNPLLPSAGLVNAFASINKLVAVSTGTVVASTTTVTLPTAKINTLADILENCVNSAGSSYSGCSGLFSLAGGSATTDTVTAALFIAHNPSLNVASLNQMRSASPVFQPPLAVSSPPNDWSIVLTYKGGGLNAPQAIAADQSGDVWIANSGNSSVSEFSPTGVALSPTAGFTAGGIDSPFALAVDQSGFVWVANSGNNTITKLTSGTAGTAFGSSATLNTPKGIAIDGTGNVWVSNSGGASVSAYTPSGTVIAGSPYQGTGFVQAPVAIAVNPK</sequence>
<dbReference type="InterPro" id="IPR050952">
    <property type="entry name" value="TRIM-NHL_E3_ligases"/>
</dbReference>
<dbReference type="Gene3D" id="2.120.10.30">
    <property type="entry name" value="TolB, C-terminal domain"/>
    <property type="match status" value="1"/>
</dbReference>
<name>E8X2J0_GRATM</name>
<dbReference type="HOGENOM" id="CLU_016729_0_0_0"/>